<evidence type="ECO:0000256" key="1">
    <source>
        <dbReference type="ARBA" id="ARBA00009277"/>
    </source>
</evidence>
<dbReference type="NCBIfam" id="NF033546">
    <property type="entry name" value="transpos_IS21"/>
    <property type="match status" value="1"/>
</dbReference>
<comment type="caution">
    <text evidence="3">The sequence shown here is derived from an EMBL/GenBank/DDBJ whole genome shotgun (WGS) entry which is preliminary data.</text>
</comment>
<dbReference type="AlphaFoldDB" id="A0A1V1P476"/>
<evidence type="ECO:0000259" key="2">
    <source>
        <dbReference type="PROSITE" id="PS50994"/>
    </source>
</evidence>
<dbReference type="PROSITE" id="PS50994">
    <property type="entry name" value="INTEGRASE"/>
    <property type="match status" value="1"/>
</dbReference>
<dbReference type="PANTHER" id="PTHR35004">
    <property type="entry name" value="TRANSPOSASE RV3428C-RELATED"/>
    <property type="match status" value="1"/>
</dbReference>
<dbReference type="SUPFAM" id="SSF53098">
    <property type="entry name" value="Ribonuclease H-like"/>
    <property type="match status" value="1"/>
</dbReference>
<dbReference type="GO" id="GO:0003676">
    <property type="term" value="F:nucleic acid binding"/>
    <property type="evidence" value="ECO:0007669"/>
    <property type="project" value="InterPro"/>
</dbReference>
<feature type="domain" description="Integrase catalytic" evidence="2">
    <location>
        <begin position="116"/>
        <end position="289"/>
    </location>
</feature>
<accession>A0A1V1P476</accession>
<dbReference type="Pfam" id="PF22483">
    <property type="entry name" value="Mu-transpos_C_2"/>
    <property type="match status" value="1"/>
</dbReference>
<organism evidence="3 4">
    <name type="scientific">Candidatus Magnetoglobus multicellularis str. Araruama</name>
    <dbReference type="NCBI Taxonomy" id="890399"/>
    <lineage>
        <taxon>Bacteria</taxon>
        <taxon>Pseudomonadati</taxon>
        <taxon>Thermodesulfobacteriota</taxon>
        <taxon>Desulfobacteria</taxon>
        <taxon>Desulfobacterales</taxon>
        <taxon>Desulfobacteraceae</taxon>
        <taxon>Candidatus Magnetoglobus</taxon>
    </lineage>
</organism>
<gene>
    <name evidence="3" type="ORF">OMM_03754</name>
</gene>
<name>A0A1V1P476_9BACT</name>
<dbReference type="PANTHER" id="PTHR35004:SF7">
    <property type="entry name" value="INTEGRASE PROTEIN"/>
    <property type="match status" value="1"/>
</dbReference>
<dbReference type="InterPro" id="IPR001584">
    <property type="entry name" value="Integrase_cat-core"/>
</dbReference>
<sequence length="502" mass="58499">MGRLSNEQKESIHKAFKETGTIRGTKKITGISRKAIRRELDRLADPIPKVPKGTVRKSKLDPYKAKIDYLVKEKELSAVRVMEEIVELGYEGGYSILKNHVRIIRPKTKKRPRPPIDHPPGNEAQMDWSPHKVIIQGKEQIVHTGSIVLCYSRWIFMRHFTDETLESVISLHEQAFQELGAVPEIITYDNMTTVGRHVSTDKVWINPRFDRFAKEYGFDIVILQPGAKERHGKVERPFHYIENNFLAGREFDSMEDLNNRADQWRWNKANVRIHGTLKQRPMDRLAREMPYLKRIPINTVDVNYKEVERKINIDFCIVIDKIRYSVNPDLIGETAKVRLYQDHLEIWVNDELHCKHMYSEKKRNVLPEHEDIYRKMTGQKRLLEDALIRLGEPAKKFYEGLQETRKAAAGYHIQRILKYADRYGADIVVGALAYASKHSAYSADSVLQIINGKKLKNQKTMDRVPDNVRQYLEAYAVEKQSLDHYDQVLQNEEDQNETNLTG</sequence>
<dbReference type="Pfam" id="PF00665">
    <property type="entry name" value="rve"/>
    <property type="match status" value="1"/>
</dbReference>
<protein>
    <submittedName>
        <fullName evidence="3">IstA3</fullName>
    </submittedName>
</protein>
<dbReference type="InterPro" id="IPR036397">
    <property type="entry name" value="RNaseH_sf"/>
</dbReference>
<evidence type="ECO:0000313" key="3">
    <source>
        <dbReference type="EMBL" id="ETR69702.1"/>
    </source>
</evidence>
<evidence type="ECO:0000313" key="4">
    <source>
        <dbReference type="Proteomes" id="UP000189670"/>
    </source>
</evidence>
<reference evidence="4" key="1">
    <citation type="submission" date="2012-11" db="EMBL/GenBank/DDBJ databases">
        <authorList>
            <person name="Lucero-Rivera Y.E."/>
            <person name="Tovar-Ramirez D."/>
        </authorList>
    </citation>
    <scope>NUCLEOTIDE SEQUENCE [LARGE SCALE GENOMIC DNA]</scope>
    <source>
        <strain evidence="4">Araruama</strain>
    </source>
</reference>
<comment type="similarity">
    <text evidence="1">Belongs to the transposase IS21/IS408/IS1162 family.</text>
</comment>
<dbReference type="Proteomes" id="UP000189670">
    <property type="component" value="Unassembled WGS sequence"/>
</dbReference>
<dbReference type="InterPro" id="IPR012337">
    <property type="entry name" value="RNaseH-like_sf"/>
</dbReference>
<proteinExistence type="inferred from homology"/>
<dbReference type="InterPro" id="IPR054353">
    <property type="entry name" value="IstA-like_C"/>
</dbReference>
<dbReference type="GO" id="GO:0015074">
    <property type="term" value="P:DNA integration"/>
    <property type="evidence" value="ECO:0007669"/>
    <property type="project" value="InterPro"/>
</dbReference>
<dbReference type="Gene3D" id="3.30.420.10">
    <property type="entry name" value="Ribonuclease H-like superfamily/Ribonuclease H"/>
    <property type="match status" value="1"/>
</dbReference>
<dbReference type="EMBL" id="ATBP01000581">
    <property type="protein sequence ID" value="ETR69702.1"/>
    <property type="molecule type" value="Genomic_DNA"/>
</dbReference>